<dbReference type="EMBL" id="LHPG02000002">
    <property type="protein sequence ID" value="PRW60695.1"/>
    <property type="molecule type" value="Genomic_DNA"/>
</dbReference>
<sequence>MERTRSLGQARFCANCQTKDGAQLYESYTRFHFCFIPLCKTGGERRFYRCTTCGAMYPA</sequence>
<dbReference type="Pfam" id="PF17032">
    <property type="entry name" value="Zn_ribbon_15"/>
    <property type="match status" value="1"/>
</dbReference>
<reference evidence="2 3" key="1">
    <citation type="journal article" date="2018" name="Plant J.">
        <title>Genome sequences of Chlorella sorokiniana UTEX 1602 and Micractinium conductrix SAG 241.80: implications to maltose excretion by a green alga.</title>
        <authorList>
            <person name="Arriola M.B."/>
            <person name="Velmurugan N."/>
            <person name="Zhang Y."/>
            <person name="Plunkett M.H."/>
            <person name="Hondzo H."/>
            <person name="Barney B.M."/>
        </authorList>
    </citation>
    <scope>NUCLEOTIDE SEQUENCE [LARGE SCALE GENOMIC DNA]</scope>
    <source>
        <strain evidence="3">UTEX 1602</strain>
    </source>
</reference>
<proteinExistence type="predicted"/>
<comment type="caution">
    <text evidence="2">The sequence shown here is derived from an EMBL/GenBank/DDBJ whole genome shotgun (WGS) entry which is preliminary data.</text>
</comment>
<dbReference type="AlphaFoldDB" id="A0A2P6U307"/>
<dbReference type="Proteomes" id="UP000239899">
    <property type="component" value="Unassembled WGS sequence"/>
</dbReference>
<evidence type="ECO:0000313" key="3">
    <source>
        <dbReference type="Proteomes" id="UP000239899"/>
    </source>
</evidence>
<evidence type="ECO:0000259" key="1">
    <source>
        <dbReference type="Pfam" id="PF17032"/>
    </source>
</evidence>
<dbReference type="InterPro" id="IPR031493">
    <property type="entry name" value="Zinc_ribbon_15"/>
</dbReference>
<dbReference type="OrthoDB" id="10299011at2759"/>
<keyword evidence="3" id="KW-1185">Reference proteome</keyword>
<gene>
    <name evidence="2" type="ORF">C2E21_1236</name>
</gene>
<organism evidence="2 3">
    <name type="scientific">Chlorella sorokiniana</name>
    <name type="common">Freshwater green alga</name>
    <dbReference type="NCBI Taxonomy" id="3076"/>
    <lineage>
        <taxon>Eukaryota</taxon>
        <taxon>Viridiplantae</taxon>
        <taxon>Chlorophyta</taxon>
        <taxon>core chlorophytes</taxon>
        <taxon>Trebouxiophyceae</taxon>
        <taxon>Chlorellales</taxon>
        <taxon>Chlorellaceae</taxon>
        <taxon>Chlorella clade</taxon>
        <taxon>Chlorella</taxon>
    </lineage>
</organism>
<accession>A0A2P6U307</accession>
<evidence type="ECO:0000313" key="2">
    <source>
        <dbReference type="EMBL" id="PRW60695.1"/>
    </source>
</evidence>
<name>A0A2P6U307_CHLSO</name>
<feature type="domain" description="Zinc-ribbon 15" evidence="1">
    <location>
        <begin position="12"/>
        <end position="58"/>
    </location>
</feature>
<protein>
    <submittedName>
        <fullName evidence="2">Zinc-ribbon domain-containing</fullName>
    </submittedName>
</protein>